<protein>
    <recommendedName>
        <fullName evidence="7">Type II secretion system protein GspF domain-containing protein</fullName>
    </recommendedName>
</protein>
<comment type="subcellular location">
    <subcellularLocation>
        <location evidence="1">Cell membrane</location>
        <topology evidence="1">Multi-pass membrane protein</topology>
    </subcellularLocation>
</comment>
<gene>
    <name evidence="8" type="ORF">GM51_13485</name>
</gene>
<feature type="transmembrane region" description="Helical" evidence="6">
    <location>
        <begin position="119"/>
        <end position="137"/>
    </location>
</feature>
<dbReference type="InterPro" id="IPR018076">
    <property type="entry name" value="T2SS_GspF_dom"/>
</dbReference>
<dbReference type="EMBL" id="JNSL01000095">
    <property type="protein sequence ID" value="KGA16048.1"/>
    <property type="molecule type" value="Genomic_DNA"/>
</dbReference>
<name>A0A094SD31_9ZZZZ</name>
<keyword evidence="3 6" id="KW-0812">Transmembrane</keyword>
<evidence type="ECO:0000256" key="2">
    <source>
        <dbReference type="ARBA" id="ARBA00022475"/>
    </source>
</evidence>
<evidence type="ECO:0000313" key="8">
    <source>
        <dbReference type="EMBL" id="KGA16048.1"/>
    </source>
</evidence>
<evidence type="ECO:0000256" key="6">
    <source>
        <dbReference type="SAM" id="Phobius"/>
    </source>
</evidence>
<evidence type="ECO:0000256" key="1">
    <source>
        <dbReference type="ARBA" id="ARBA00004651"/>
    </source>
</evidence>
<evidence type="ECO:0000256" key="3">
    <source>
        <dbReference type="ARBA" id="ARBA00022692"/>
    </source>
</evidence>
<dbReference type="GO" id="GO:0005886">
    <property type="term" value="C:plasma membrane"/>
    <property type="evidence" value="ECO:0007669"/>
    <property type="project" value="UniProtKB-SubCell"/>
</dbReference>
<evidence type="ECO:0000256" key="4">
    <source>
        <dbReference type="ARBA" id="ARBA00022989"/>
    </source>
</evidence>
<dbReference type="PANTHER" id="PTHR35007">
    <property type="entry name" value="INTEGRAL MEMBRANE PROTEIN-RELATED"/>
    <property type="match status" value="1"/>
</dbReference>
<feature type="transmembrane region" description="Helical" evidence="6">
    <location>
        <begin position="272"/>
        <end position="292"/>
    </location>
</feature>
<sequence>MSGFFVGALLGLGLVLVASVIFRPKVAMADAIAPYVGATSKTKASLTSRTLEFLNETLTSRQLSPWASDKNISTWLRESTRTYSLATFRRNQIVTAGLSLLGAVIWLLLRFAAGKPISVLVIFLVILGAFVSGGWYAKWQLSSSAKKQRTAIEGQLSTVLDLLAFAVSAGEPVLLAMRRIVQSCTGPLISELRKVVNSVNSGEALAASLIQLQTELDSQPVSRAVHALNLALERGTPLAQVLRAQASDARAHQARMLLVLAGHKETSMMLPVVFLILPMIVAVALYPGMIALQVL</sequence>
<feature type="domain" description="Type II secretion system protein GspF" evidence="7">
    <location>
        <begin position="160"/>
        <end position="284"/>
    </location>
</feature>
<accession>A0A094SD31</accession>
<dbReference type="Pfam" id="PF00482">
    <property type="entry name" value="T2SSF"/>
    <property type="match status" value="1"/>
</dbReference>
<keyword evidence="4 6" id="KW-1133">Transmembrane helix</keyword>
<dbReference type="PANTHER" id="PTHR35007:SF2">
    <property type="entry name" value="PILUS ASSEMBLE PROTEIN"/>
    <property type="match status" value="1"/>
</dbReference>
<keyword evidence="5 6" id="KW-0472">Membrane</keyword>
<reference evidence="8" key="1">
    <citation type="submission" date="2014-06" db="EMBL/GenBank/DDBJ databases">
        <title>Key roles for freshwater Actinobacteria revealed by deep metagenomic sequencing.</title>
        <authorList>
            <person name="Ghai R."/>
            <person name="Mizuno C.M."/>
            <person name="Picazo A."/>
            <person name="Camacho A."/>
            <person name="Rodriguez-Valera F."/>
        </authorList>
    </citation>
    <scope>NUCLEOTIDE SEQUENCE</scope>
</reference>
<organism evidence="8">
    <name type="scientific">freshwater metagenome</name>
    <dbReference type="NCBI Taxonomy" id="449393"/>
    <lineage>
        <taxon>unclassified sequences</taxon>
        <taxon>metagenomes</taxon>
        <taxon>ecological metagenomes</taxon>
    </lineage>
</organism>
<keyword evidence="2" id="KW-1003">Cell membrane</keyword>
<proteinExistence type="predicted"/>
<evidence type="ECO:0000256" key="5">
    <source>
        <dbReference type="ARBA" id="ARBA00023136"/>
    </source>
</evidence>
<comment type="caution">
    <text evidence="8">The sequence shown here is derived from an EMBL/GenBank/DDBJ whole genome shotgun (WGS) entry which is preliminary data.</text>
</comment>
<feature type="transmembrane region" description="Helical" evidence="6">
    <location>
        <begin position="93"/>
        <end position="112"/>
    </location>
</feature>
<dbReference type="AlphaFoldDB" id="A0A094SD31"/>
<evidence type="ECO:0000259" key="7">
    <source>
        <dbReference type="Pfam" id="PF00482"/>
    </source>
</evidence>